<feature type="region of interest" description="Disordered" evidence="1">
    <location>
        <begin position="18"/>
        <end position="46"/>
    </location>
</feature>
<reference evidence="2" key="1">
    <citation type="journal article" date="2020" name="Stud. Mycol.">
        <title>101 Dothideomycetes genomes: a test case for predicting lifestyles and emergence of pathogens.</title>
        <authorList>
            <person name="Haridas S."/>
            <person name="Albert R."/>
            <person name="Binder M."/>
            <person name="Bloem J."/>
            <person name="Labutti K."/>
            <person name="Salamov A."/>
            <person name="Andreopoulos B."/>
            <person name="Baker S."/>
            <person name="Barry K."/>
            <person name="Bills G."/>
            <person name="Bluhm B."/>
            <person name="Cannon C."/>
            <person name="Castanera R."/>
            <person name="Culley D."/>
            <person name="Daum C."/>
            <person name="Ezra D."/>
            <person name="Gonzalez J."/>
            <person name="Henrissat B."/>
            <person name="Kuo A."/>
            <person name="Liang C."/>
            <person name="Lipzen A."/>
            <person name="Lutzoni F."/>
            <person name="Magnuson J."/>
            <person name="Mondo S."/>
            <person name="Nolan M."/>
            <person name="Ohm R."/>
            <person name="Pangilinan J."/>
            <person name="Park H.-J."/>
            <person name="Ramirez L."/>
            <person name="Alfaro M."/>
            <person name="Sun H."/>
            <person name="Tritt A."/>
            <person name="Yoshinaga Y."/>
            <person name="Zwiers L.-H."/>
            <person name="Turgeon B."/>
            <person name="Goodwin S."/>
            <person name="Spatafora J."/>
            <person name="Crous P."/>
            <person name="Grigoriev I."/>
        </authorList>
    </citation>
    <scope>NUCLEOTIDE SEQUENCE</scope>
    <source>
        <strain evidence="2">CBS 125425</strain>
    </source>
</reference>
<accession>A0A9P4QUV7</accession>
<evidence type="ECO:0000313" key="3">
    <source>
        <dbReference type="Proteomes" id="UP000799444"/>
    </source>
</evidence>
<gene>
    <name evidence="2" type="ORF">EJ04DRAFT_523876</name>
</gene>
<dbReference type="OrthoDB" id="3800226at2759"/>
<name>A0A9P4QUV7_9PLEO</name>
<organism evidence="2 3">
    <name type="scientific">Polyplosphaeria fusca</name>
    <dbReference type="NCBI Taxonomy" id="682080"/>
    <lineage>
        <taxon>Eukaryota</taxon>
        <taxon>Fungi</taxon>
        <taxon>Dikarya</taxon>
        <taxon>Ascomycota</taxon>
        <taxon>Pezizomycotina</taxon>
        <taxon>Dothideomycetes</taxon>
        <taxon>Pleosporomycetidae</taxon>
        <taxon>Pleosporales</taxon>
        <taxon>Tetraplosphaeriaceae</taxon>
        <taxon>Polyplosphaeria</taxon>
    </lineage>
</organism>
<dbReference type="Proteomes" id="UP000799444">
    <property type="component" value="Unassembled WGS sequence"/>
</dbReference>
<sequence length="122" mass="13441">MSHSSMFAAHVWATSAGDEQTKNNFRFGKGEPGAEGPMPHHTNPPSTLRYALLLLKARPSISDIRAIENYSSNKPTPHDSSPASHHAYFAPLGFVLPDQHRVIHDRDADQHRGETPPPPYAP</sequence>
<keyword evidence="3" id="KW-1185">Reference proteome</keyword>
<comment type="caution">
    <text evidence="2">The sequence shown here is derived from an EMBL/GenBank/DDBJ whole genome shotgun (WGS) entry which is preliminary data.</text>
</comment>
<proteinExistence type="predicted"/>
<feature type="compositionally biased region" description="Basic and acidic residues" evidence="1">
    <location>
        <begin position="99"/>
        <end position="114"/>
    </location>
</feature>
<evidence type="ECO:0000256" key="1">
    <source>
        <dbReference type="SAM" id="MobiDB-lite"/>
    </source>
</evidence>
<feature type="region of interest" description="Disordered" evidence="1">
    <location>
        <begin position="99"/>
        <end position="122"/>
    </location>
</feature>
<evidence type="ECO:0000313" key="2">
    <source>
        <dbReference type="EMBL" id="KAF2734177.1"/>
    </source>
</evidence>
<protein>
    <submittedName>
        <fullName evidence="2">Uncharacterized protein</fullName>
    </submittedName>
</protein>
<dbReference type="EMBL" id="ML996151">
    <property type="protein sequence ID" value="KAF2734177.1"/>
    <property type="molecule type" value="Genomic_DNA"/>
</dbReference>
<dbReference type="AlphaFoldDB" id="A0A9P4QUV7"/>